<reference evidence="3" key="1">
    <citation type="submission" date="2017-02" db="UniProtKB">
        <authorList>
            <consortium name="WormBaseParasite"/>
        </authorList>
    </citation>
    <scope>IDENTIFICATION</scope>
</reference>
<dbReference type="WBParaSite" id="EEL_0001028701-mRNA-1">
    <property type="protein sequence ID" value="EEL_0001028701-mRNA-1"/>
    <property type="gene ID" value="EEL_0001028701"/>
</dbReference>
<dbReference type="Pfam" id="PF04155">
    <property type="entry name" value="Ground-like"/>
    <property type="match status" value="1"/>
</dbReference>
<evidence type="ECO:0000313" key="3">
    <source>
        <dbReference type="WBParaSite" id="EEL_0001028701-mRNA-1"/>
    </source>
</evidence>
<accession>A0A0R3S665</accession>
<keyword evidence="2" id="KW-1185">Reference proteome</keyword>
<sequence length="272" mass="30655">LYFQIFTDYRRKIDNVVVKSDIDILLQCVECNSSLQYVIMTTYRSMFRQPLVIILSFGLLGSGIDGRCRGDKNCGGQALTRKQKHHASKSARFSQIRFSPCRTRHYHITRFCTDCRIDDCNGDRNAISDNCWNCCCNRFSLPSSSSSTSSITNASSESEGGPNCLTNLNPFLLIEPAPVDNFPPHDCCTRCSGANCMQRNSNAIIFGASTFKNRQNRSMKCKNKELGKLMIAKFAAQFNVICSRGHFSYVTHTSEYCEVSNRGTICYAFKIH</sequence>
<feature type="domain" description="Ground-like" evidence="1">
    <location>
        <begin position="224"/>
        <end position="269"/>
    </location>
</feature>
<proteinExistence type="predicted"/>
<dbReference type="STRING" id="1147741.A0A0R3S665"/>
<organism evidence="2 3">
    <name type="scientific">Elaeophora elaphi</name>
    <dbReference type="NCBI Taxonomy" id="1147741"/>
    <lineage>
        <taxon>Eukaryota</taxon>
        <taxon>Metazoa</taxon>
        <taxon>Ecdysozoa</taxon>
        <taxon>Nematoda</taxon>
        <taxon>Chromadorea</taxon>
        <taxon>Rhabditida</taxon>
        <taxon>Spirurina</taxon>
        <taxon>Spiruromorpha</taxon>
        <taxon>Filarioidea</taxon>
        <taxon>Onchocercidae</taxon>
        <taxon>Elaeophora</taxon>
    </lineage>
</organism>
<name>A0A0R3S665_9BILA</name>
<dbReference type="InterPro" id="IPR007284">
    <property type="entry name" value="Ground-like_dom"/>
</dbReference>
<dbReference type="Proteomes" id="UP000050640">
    <property type="component" value="Unplaced"/>
</dbReference>
<evidence type="ECO:0000313" key="2">
    <source>
        <dbReference type="Proteomes" id="UP000050640"/>
    </source>
</evidence>
<evidence type="ECO:0000259" key="1">
    <source>
        <dbReference type="Pfam" id="PF04155"/>
    </source>
</evidence>
<dbReference type="AlphaFoldDB" id="A0A0R3S665"/>
<protein>
    <submittedName>
        <fullName evidence="3">Ground-like domain-containing protein</fullName>
    </submittedName>
</protein>